<keyword evidence="4" id="KW-0378">Hydrolase</keyword>
<proteinExistence type="predicted"/>
<gene>
    <name evidence="4" type="primary">lytA_22</name>
    <name evidence="4" type="ORF">CLCHR_43750</name>
</gene>
<dbReference type="AlphaFoldDB" id="A0A1V4ICZ9"/>
<name>A0A1V4ICZ9_9CLOT</name>
<dbReference type="PROSITE" id="PS51170">
    <property type="entry name" value="CW"/>
    <property type="match status" value="3"/>
</dbReference>
<dbReference type="Proteomes" id="UP000191056">
    <property type="component" value="Unassembled WGS sequence"/>
</dbReference>
<evidence type="ECO:0000256" key="1">
    <source>
        <dbReference type="ARBA" id="ARBA00022737"/>
    </source>
</evidence>
<protein>
    <submittedName>
        <fullName evidence="4">Autolysin</fullName>
        <ecNumber evidence="4">3.5.1.28</ecNumber>
    </submittedName>
</protein>
<evidence type="ECO:0000313" key="5">
    <source>
        <dbReference type="Proteomes" id="UP000191056"/>
    </source>
</evidence>
<comment type="caution">
    <text evidence="4">The sequence shown here is derived from an EMBL/GenBank/DDBJ whole genome shotgun (WGS) entry which is preliminary data.</text>
</comment>
<accession>A0A1V4ICZ9</accession>
<feature type="signal peptide" evidence="3">
    <location>
        <begin position="1"/>
        <end position="23"/>
    </location>
</feature>
<dbReference type="GO" id="GO:0008745">
    <property type="term" value="F:N-acetylmuramoyl-L-alanine amidase activity"/>
    <property type="evidence" value="ECO:0007669"/>
    <property type="project" value="UniProtKB-EC"/>
</dbReference>
<evidence type="ECO:0000256" key="3">
    <source>
        <dbReference type="SAM" id="SignalP"/>
    </source>
</evidence>
<dbReference type="EMBL" id="MZGT01000094">
    <property type="protein sequence ID" value="OPJ57515.1"/>
    <property type="molecule type" value="Genomic_DNA"/>
</dbReference>
<feature type="repeat" description="Cell wall-binding" evidence="2">
    <location>
        <begin position="86"/>
        <end position="105"/>
    </location>
</feature>
<reference evidence="4 5" key="1">
    <citation type="submission" date="2017-03" db="EMBL/GenBank/DDBJ databases">
        <title>Genome sequence of Clostridium chromiireducens DSM 23318.</title>
        <authorList>
            <person name="Poehlein A."/>
            <person name="Daniel R."/>
        </authorList>
    </citation>
    <scope>NUCLEOTIDE SEQUENCE [LARGE SCALE GENOMIC DNA]</scope>
    <source>
        <strain evidence="4 5">DSM 23318</strain>
    </source>
</reference>
<dbReference type="EC" id="3.5.1.28" evidence="4"/>
<dbReference type="Gene3D" id="2.10.270.10">
    <property type="entry name" value="Cholin Binding"/>
    <property type="match status" value="1"/>
</dbReference>
<dbReference type="STRING" id="225345.CLCHR_43750"/>
<dbReference type="RefSeq" id="WP_079441989.1">
    <property type="nucleotide sequence ID" value="NZ_MZGT01000094.1"/>
</dbReference>
<organism evidence="4 5">
    <name type="scientific">Clostridium chromiireducens</name>
    <dbReference type="NCBI Taxonomy" id="225345"/>
    <lineage>
        <taxon>Bacteria</taxon>
        <taxon>Bacillati</taxon>
        <taxon>Bacillota</taxon>
        <taxon>Clostridia</taxon>
        <taxon>Eubacteriales</taxon>
        <taxon>Clostridiaceae</taxon>
        <taxon>Clostridium</taxon>
    </lineage>
</organism>
<feature type="repeat" description="Cell wall-binding" evidence="2">
    <location>
        <begin position="65"/>
        <end position="84"/>
    </location>
</feature>
<keyword evidence="3" id="KW-0732">Signal</keyword>
<dbReference type="OrthoDB" id="1913644at2"/>
<evidence type="ECO:0000313" key="4">
    <source>
        <dbReference type="EMBL" id="OPJ57515.1"/>
    </source>
</evidence>
<feature type="chain" id="PRO_5038959893" evidence="3">
    <location>
        <begin position="24"/>
        <end position="146"/>
    </location>
</feature>
<keyword evidence="5" id="KW-1185">Reference proteome</keyword>
<sequence>MIKRLGVTLLIVASIMGSLSSFAVSAKWKEDKSKNLMWIENGVKVKGWKQIDGKWYNFREDGIMRTGWLKDNENWYYLWSDGTMAHNSWLTNGGFWYYFDQSGKMVTNSVTVENKKYDFNAPAIIVSENVSTDNNTANVMTSNGGK</sequence>
<dbReference type="SUPFAM" id="SSF69360">
    <property type="entry name" value="Cell wall binding repeat"/>
    <property type="match status" value="1"/>
</dbReference>
<keyword evidence="1" id="KW-0677">Repeat</keyword>
<evidence type="ECO:0000256" key="2">
    <source>
        <dbReference type="PROSITE-ProRule" id="PRU00591"/>
    </source>
</evidence>
<dbReference type="Pfam" id="PF19127">
    <property type="entry name" value="Choline_bind_3"/>
    <property type="match status" value="1"/>
</dbReference>
<feature type="repeat" description="Cell wall-binding" evidence="2">
    <location>
        <begin position="45"/>
        <end position="64"/>
    </location>
</feature>
<dbReference type="InterPro" id="IPR018337">
    <property type="entry name" value="Cell_wall/Cho-bd_repeat"/>
</dbReference>